<dbReference type="PANTHER" id="PTHR11782:SF83">
    <property type="entry name" value="GUANOSINE-DIPHOSPHATASE"/>
    <property type="match status" value="1"/>
</dbReference>
<dbReference type="Gene3D" id="3.30.420.40">
    <property type="match status" value="1"/>
</dbReference>
<reference evidence="6" key="1">
    <citation type="submission" date="2025-08" db="UniProtKB">
        <authorList>
            <consortium name="RefSeq"/>
        </authorList>
    </citation>
    <scope>IDENTIFICATION</scope>
</reference>
<evidence type="ECO:0000256" key="1">
    <source>
        <dbReference type="ARBA" id="ARBA00009283"/>
    </source>
</evidence>
<organism evidence="5 6">
    <name type="scientific">Aplysia californica</name>
    <name type="common">California sea hare</name>
    <dbReference type="NCBI Taxonomy" id="6500"/>
    <lineage>
        <taxon>Eukaryota</taxon>
        <taxon>Metazoa</taxon>
        <taxon>Spiralia</taxon>
        <taxon>Lophotrochozoa</taxon>
        <taxon>Mollusca</taxon>
        <taxon>Gastropoda</taxon>
        <taxon>Heterobranchia</taxon>
        <taxon>Euthyneura</taxon>
        <taxon>Tectipleura</taxon>
        <taxon>Aplysiida</taxon>
        <taxon>Aplysioidea</taxon>
        <taxon>Aplysiidae</taxon>
        <taxon>Aplysia</taxon>
    </lineage>
</organism>
<dbReference type="Proteomes" id="UP000694888">
    <property type="component" value="Unplaced"/>
</dbReference>
<feature type="transmembrane region" description="Helical" evidence="4">
    <location>
        <begin position="96"/>
        <end position="120"/>
    </location>
</feature>
<keyword evidence="5" id="KW-1185">Reference proteome</keyword>
<keyword evidence="2 3" id="KW-0378">Hydrolase</keyword>
<accession>A0ABM0JN12</accession>
<feature type="transmembrane region" description="Helical" evidence="4">
    <location>
        <begin position="577"/>
        <end position="598"/>
    </location>
</feature>
<evidence type="ECO:0000313" key="6">
    <source>
        <dbReference type="RefSeq" id="XP_005097515.1"/>
    </source>
</evidence>
<dbReference type="PROSITE" id="PS01238">
    <property type="entry name" value="GDA1_CD39_NTPASE"/>
    <property type="match status" value="1"/>
</dbReference>
<dbReference type="CDD" id="cd24044">
    <property type="entry name" value="ASKHA_NBD_NTPDase1-like"/>
    <property type="match status" value="1"/>
</dbReference>
<keyword evidence="4" id="KW-1133">Transmembrane helix</keyword>
<keyword evidence="4" id="KW-0812">Transmembrane</keyword>
<proteinExistence type="inferred from homology"/>
<protein>
    <submittedName>
        <fullName evidence="6">Ectonucleoside triphosphate diphosphohydrolase 2</fullName>
    </submittedName>
</protein>
<dbReference type="GeneID" id="101850951"/>
<evidence type="ECO:0000256" key="2">
    <source>
        <dbReference type="ARBA" id="ARBA00022801"/>
    </source>
</evidence>
<dbReference type="PANTHER" id="PTHR11782">
    <property type="entry name" value="ADENOSINE/GUANOSINE DIPHOSPHATASE"/>
    <property type="match status" value="1"/>
</dbReference>
<dbReference type="Gene3D" id="3.30.420.150">
    <property type="entry name" value="Exopolyphosphatase. Domain 2"/>
    <property type="match status" value="1"/>
</dbReference>
<evidence type="ECO:0000256" key="3">
    <source>
        <dbReference type="RuleBase" id="RU003833"/>
    </source>
</evidence>
<name>A0ABM0JN12_APLCA</name>
<dbReference type="RefSeq" id="XP_005097515.1">
    <property type="nucleotide sequence ID" value="XM_005097458.3"/>
</dbReference>
<comment type="similarity">
    <text evidence="1 3">Belongs to the GDA1/CD39 NTPase family.</text>
</comment>
<evidence type="ECO:0000313" key="5">
    <source>
        <dbReference type="Proteomes" id="UP000694888"/>
    </source>
</evidence>
<gene>
    <name evidence="6" type="primary">LOC101850951</name>
</gene>
<sequence length="621" mass="68499">MIMEEIEVTVQSILPSDEPQGRFRLRVSPDATVEALLRDLCREANTPLRTEYCLRSKGHDLLSRSETLQGAGILDGAFLHWTSEDVETKTPFRCSLFWFLAILSFIIGAAGITAICVIRFKDTQAVIDYAIVFDAGSTHTSMFIYKWEGSKFNGTALAAQAGEKCDVIGGAISSYVNHPNDAGKSLETCLQKAKDMIPQHKHSTTPVYLGATAGMRLLKESNPNETKAILESVRNTFKGSGFKFVAPNEAVRIISGFDEGSFSWITSNYITNSFDVQRPGLNGGIPARTIVPSVGALDLGGASTQITFMPLKGTTMPEGFGRVLQLYGTNYTVYTHSYLCYGVQQVTNRILAALFQEHVNETQIEHPCLPSGFNTTKTYKEITASPCVSGSAGKQSFGSSILPSGDVDLDQNITFVGESNTSQCTDLVKSSLFNFTGCPYSSCSFNGVYQPEVAGSFFAFSSYYYISAFLNLTTNSSVFDHKKLDSAINSLCGMTWKEVQEIPAKGKVKENLPWYCMQSVYMNTLLYDGYKFTDASWKGIQFVNKIFSTEVGWTLGFVLNESGDYPSEYPEATMETLTFSLLMVLFILFIMVSVGLAVQGRRMKGMLSHRRYKRMDSYGAI</sequence>
<keyword evidence="4" id="KW-0472">Membrane</keyword>
<dbReference type="Pfam" id="PF01150">
    <property type="entry name" value="GDA1_CD39"/>
    <property type="match status" value="1"/>
</dbReference>
<evidence type="ECO:0000256" key="4">
    <source>
        <dbReference type="SAM" id="Phobius"/>
    </source>
</evidence>
<dbReference type="InterPro" id="IPR000407">
    <property type="entry name" value="GDA1_CD39_NTPase"/>
</dbReference>